<dbReference type="InterPro" id="IPR014914">
    <property type="entry name" value="RES_dom"/>
</dbReference>
<reference evidence="2 3" key="1">
    <citation type="submission" date="2019-09" db="EMBL/GenBank/DDBJ databases">
        <title>Nitrincola iocasae sp. nov., a bacterium isolated from the sediment collected at a cold seep field in South China Sea.</title>
        <authorList>
            <person name="Zhang H."/>
            <person name="Wang H."/>
            <person name="Li C."/>
        </authorList>
    </citation>
    <scope>NUCLEOTIDE SEQUENCE [LARGE SCALE GENOMIC DNA]</scope>
    <source>
        <strain evidence="2 3">KXZD1103</strain>
    </source>
</reference>
<evidence type="ECO:0000259" key="1">
    <source>
        <dbReference type="Pfam" id="PF08808"/>
    </source>
</evidence>
<proteinExistence type="predicted"/>
<name>A0A5J6LDI9_9GAMM</name>
<dbReference type="Proteomes" id="UP000325606">
    <property type="component" value="Chromosome"/>
</dbReference>
<dbReference type="RefSeq" id="WP_151054528.1">
    <property type="nucleotide sequence ID" value="NZ_CP044222.1"/>
</dbReference>
<dbReference type="Pfam" id="PF08808">
    <property type="entry name" value="RES"/>
    <property type="match status" value="1"/>
</dbReference>
<accession>A0A5J6LDI9</accession>
<dbReference type="EMBL" id="CP044222">
    <property type="protein sequence ID" value="QEW06311.1"/>
    <property type="molecule type" value="Genomic_DNA"/>
</dbReference>
<dbReference type="AlphaFoldDB" id="A0A5J6LDI9"/>
<sequence length="56" mass="6132">MLKGMVFNSVRHQGGECVALFTPRATSIPVQGGHYRYVWSGAAQQIVSVLLISKIE</sequence>
<protein>
    <submittedName>
        <fullName evidence="2">RES family NAD+ phosphorylase</fullName>
    </submittedName>
</protein>
<dbReference type="KEGG" id="nik:F5I99_07235"/>
<evidence type="ECO:0000313" key="3">
    <source>
        <dbReference type="Proteomes" id="UP000325606"/>
    </source>
</evidence>
<feature type="domain" description="RES" evidence="1">
    <location>
        <begin position="3"/>
        <end position="40"/>
    </location>
</feature>
<organism evidence="2 3">
    <name type="scientific">Nitrincola iocasae</name>
    <dbReference type="NCBI Taxonomy" id="2614693"/>
    <lineage>
        <taxon>Bacteria</taxon>
        <taxon>Pseudomonadati</taxon>
        <taxon>Pseudomonadota</taxon>
        <taxon>Gammaproteobacteria</taxon>
        <taxon>Oceanospirillales</taxon>
        <taxon>Oceanospirillaceae</taxon>
        <taxon>Nitrincola</taxon>
    </lineage>
</organism>
<gene>
    <name evidence="2" type="ORF">F5I99_07235</name>
</gene>
<evidence type="ECO:0000313" key="2">
    <source>
        <dbReference type="EMBL" id="QEW06311.1"/>
    </source>
</evidence>
<keyword evidence="3" id="KW-1185">Reference proteome</keyword>